<dbReference type="Proteomes" id="UP000521872">
    <property type="component" value="Unassembled WGS sequence"/>
</dbReference>
<feature type="coiled-coil region" evidence="2">
    <location>
        <begin position="137"/>
        <end position="265"/>
    </location>
</feature>
<dbReference type="InterPro" id="IPR001841">
    <property type="entry name" value="Znf_RING"/>
</dbReference>
<proteinExistence type="predicted"/>
<sequence>MPAVHCNICLSHIPVEAGSKPEVVIFPCGHGYCTRCTETLFRETRPRCPHCRTILHRREGHPFYLELVDSATVYTEAVIDGVNQMNADTPLISVKKANQKLLKVVKDGVSPGDRMAADLLKAIEDFQTRIVPLFTRTDEQKQEVETLKKDMHKNRREVDQLNAKLKKAENLQAEVKKLQSSLKESERNMEEAIRLAEVAKENLDKSNEALSKWQKRAADLEEENKRMRDTLYRQNNDAKQTKRQNKKLSEKVASLTEKLMLTEREPVSDSMLGYDGDFSGNEVSRTISKTPSSSKRSPRQTTYYDENADVDVDLDYEPMPGANFISDWQLRDSNAAVLKKRRIAGPLPPPTAALQLDAKGRPLKPIQIGPKTTIRLGR</sequence>
<dbReference type="CDD" id="cd16449">
    <property type="entry name" value="RING-HC"/>
    <property type="match status" value="1"/>
</dbReference>
<name>A0A8H4QHY7_9AGAR</name>
<dbReference type="SUPFAM" id="SSF57850">
    <property type="entry name" value="RING/U-box"/>
    <property type="match status" value="1"/>
</dbReference>
<accession>A0A8H4QHY7</accession>
<feature type="region of interest" description="Disordered" evidence="3">
    <location>
        <begin position="282"/>
        <end position="303"/>
    </location>
</feature>
<keyword evidence="1" id="KW-0479">Metal-binding</keyword>
<dbReference type="AlphaFoldDB" id="A0A8H4QHY7"/>
<protein>
    <recommendedName>
        <fullName evidence="4">RING-type domain-containing protein</fullName>
    </recommendedName>
</protein>
<evidence type="ECO:0000256" key="3">
    <source>
        <dbReference type="SAM" id="MobiDB-lite"/>
    </source>
</evidence>
<dbReference type="GO" id="GO:0008270">
    <property type="term" value="F:zinc ion binding"/>
    <property type="evidence" value="ECO:0007669"/>
    <property type="project" value="UniProtKB-KW"/>
</dbReference>
<keyword evidence="2" id="KW-0175">Coiled coil</keyword>
<keyword evidence="6" id="KW-1185">Reference proteome</keyword>
<dbReference type="EMBL" id="JAACJL010000058">
    <property type="protein sequence ID" value="KAF4611095.1"/>
    <property type="molecule type" value="Genomic_DNA"/>
</dbReference>
<dbReference type="Pfam" id="PF13920">
    <property type="entry name" value="zf-C3HC4_3"/>
    <property type="match status" value="1"/>
</dbReference>
<evidence type="ECO:0000259" key="4">
    <source>
        <dbReference type="PROSITE" id="PS50089"/>
    </source>
</evidence>
<feature type="compositionally biased region" description="Low complexity" evidence="3">
    <location>
        <begin position="284"/>
        <end position="295"/>
    </location>
</feature>
<evidence type="ECO:0000256" key="2">
    <source>
        <dbReference type="SAM" id="Coils"/>
    </source>
</evidence>
<dbReference type="InterPro" id="IPR013083">
    <property type="entry name" value="Znf_RING/FYVE/PHD"/>
</dbReference>
<dbReference type="PROSITE" id="PS50089">
    <property type="entry name" value="ZF_RING_2"/>
    <property type="match status" value="1"/>
</dbReference>
<reference evidence="5 6" key="1">
    <citation type="submission" date="2019-12" db="EMBL/GenBank/DDBJ databases">
        <authorList>
            <person name="Floudas D."/>
            <person name="Bentzer J."/>
            <person name="Ahren D."/>
            <person name="Johansson T."/>
            <person name="Persson P."/>
            <person name="Tunlid A."/>
        </authorList>
    </citation>
    <scope>NUCLEOTIDE SEQUENCE [LARGE SCALE GENOMIC DNA]</scope>
    <source>
        <strain evidence="5 6">CBS 102.39</strain>
    </source>
</reference>
<feature type="domain" description="RING-type" evidence="4">
    <location>
        <begin position="6"/>
        <end position="52"/>
    </location>
</feature>
<keyword evidence="1" id="KW-0862">Zinc</keyword>
<organism evidence="5 6">
    <name type="scientific">Agrocybe pediades</name>
    <dbReference type="NCBI Taxonomy" id="84607"/>
    <lineage>
        <taxon>Eukaryota</taxon>
        <taxon>Fungi</taxon>
        <taxon>Dikarya</taxon>
        <taxon>Basidiomycota</taxon>
        <taxon>Agaricomycotina</taxon>
        <taxon>Agaricomycetes</taxon>
        <taxon>Agaricomycetidae</taxon>
        <taxon>Agaricales</taxon>
        <taxon>Agaricineae</taxon>
        <taxon>Strophariaceae</taxon>
        <taxon>Agrocybe</taxon>
    </lineage>
</organism>
<dbReference type="Gene3D" id="3.30.40.10">
    <property type="entry name" value="Zinc/RING finger domain, C3HC4 (zinc finger)"/>
    <property type="match status" value="1"/>
</dbReference>
<evidence type="ECO:0000256" key="1">
    <source>
        <dbReference type="PROSITE-ProRule" id="PRU00175"/>
    </source>
</evidence>
<gene>
    <name evidence="5" type="ORF">D9613_007150</name>
</gene>
<comment type="caution">
    <text evidence="5">The sequence shown here is derived from an EMBL/GenBank/DDBJ whole genome shotgun (WGS) entry which is preliminary data.</text>
</comment>
<dbReference type="SMART" id="SM00184">
    <property type="entry name" value="RING"/>
    <property type="match status" value="1"/>
</dbReference>
<evidence type="ECO:0000313" key="6">
    <source>
        <dbReference type="Proteomes" id="UP000521872"/>
    </source>
</evidence>
<keyword evidence="1" id="KW-0863">Zinc-finger</keyword>
<evidence type="ECO:0000313" key="5">
    <source>
        <dbReference type="EMBL" id="KAF4611095.1"/>
    </source>
</evidence>
<dbReference type="SUPFAM" id="SSF57997">
    <property type="entry name" value="Tropomyosin"/>
    <property type="match status" value="1"/>
</dbReference>